<proteinExistence type="predicted"/>
<gene>
    <name evidence="4" type="ORF">VNO77_13718</name>
</gene>
<evidence type="ECO:0000259" key="2">
    <source>
        <dbReference type="PROSITE" id="PS50118"/>
    </source>
</evidence>
<dbReference type="Proteomes" id="UP001367508">
    <property type="component" value="Unassembled WGS sequence"/>
</dbReference>
<evidence type="ECO:0000313" key="4">
    <source>
        <dbReference type="EMBL" id="KAK7344280.1"/>
    </source>
</evidence>
<organism evidence="4 5">
    <name type="scientific">Canavalia gladiata</name>
    <name type="common">Sword bean</name>
    <name type="synonym">Dolichos gladiatus</name>
    <dbReference type="NCBI Taxonomy" id="3824"/>
    <lineage>
        <taxon>Eukaryota</taxon>
        <taxon>Viridiplantae</taxon>
        <taxon>Streptophyta</taxon>
        <taxon>Embryophyta</taxon>
        <taxon>Tracheophyta</taxon>
        <taxon>Spermatophyta</taxon>
        <taxon>Magnoliopsida</taxon>
        <taxon>eudicotyledons</taxon>
        <taxon>Gunneridae</taxon>
        <taxon>Pentapetalae</taxon>
        <taxon>rosids</taxon>
        <taxon>fabids</taxon>
        <taxon>Fabales</taxon>
        <taxon>Fabaceae</taxon>
        <taxon>Papilionoideae</taxon>
        <taxon>50 kb inversion clade</taxon>
        <taxon>NPAAA clade</taxon>
        <taxon>indigoferoid/millettioid clade</taxon>
        <taxon>Phaseoleae</taxon>
        <taxon>Canavalia</taxon>
    </lineage>
</organism>
<keyword evidence="5" id="KW-1185">Reference proteome</keyword>
<dbReference type="InterPro" id="IPR001606">
    <property type="entry name" value="ARID_dom"/>
</dbReference>
<evidence type="ECO:0000259" key="3">
    <source>
        <dbReference type="PROSITE" id="PS51011"/>
    </source>
</evidence>
<dbReference type="Pfam" id="PF09011">
    <property type="entry name" value="HMG_box_2"/>
    <property type="match status" value="1"/>
</dbReference>
<evidence type="ECO:0000256" key="1">
    <source>
        <dbReference type="PROSITE-ProRule" id="PRU00267"/>
    </source>
</evidence>
<dbReference type="SUPFAM" id="SSF47095">
    <property type="entry name" value="HMG-box"/>
    <property type="match status" value="1"/>
</dbReference>
<feature type="domain" description="HMG box" evidence="2">
    <location>
        <begin position="201"/>
        <end position="269"/>
    </location>
</feature>
<dbReference type="PANTHER" id="PTHR46691:SF5">
    <property type="entry name" value="HMG (HIGH MOBILITY GROUP) BOX PROTEIN"/>
    <property type="match status" value="1"/>
</dbReference>
<dbReference type="SMART" id="SM01014">
    <property type="entry name" value="ARID"/>
    <property type="match status" value="1"/>
</dbReference>
<dbReference type="PROSITE" id="PS51011">
    <property type="entry name" value="ARID"/>
    <property type="match status" value="1"/>
</dbReference>
<dbReference type="GO" id="GO:0005634">
    <property type="term" value="C:nucleus"/>
    <property type="evidence" value="ECO:0007669"/>
    <property type="project" value="UniProtKB-UniRule"/>
</dbReference>
<dbReference type="Pfam" id="PF01388">
    <property type="entry name" value="ARID"/>
    <property type="match status" value="1"/>
</dbReference>
<dbReference type="InterPro" id="IPR009071">
    <property type="entry name" value="HMG_box_dom"/>
</dbReference>
<dbReference type="InterPro" id="IPR036431">
    <property type="entry name" value="ARID_dom_sf"/>
</dbReference>
<protein>
    <submittedName>
        <fullName evidence="4">Uncharacterized protein</fullName>
    </submittedName>
</protein>
<comment type="caution">
    <text evidence="4">The sequence shown here is derived from an EMBL/GenBank/DDBJ whole genome shotgun (WGS) entry which is preliminary data.</text>
</comment>
<dbReference type="PROSITE" id="PS50118">
    <property type="entry name" value="HMG_BOX_2"/>
    <property type="match status" value="1"/>
</dbReference>
<dbReference type="EMBL" id="JAYMYQ010000003">
    <property type="protein sequence ID" value="KAK7344280.1"/>
    <property type="molecule type" value="Genomic_DNA"/>
</dbReference>
<sequence>MQAIEGRMVPSPSKIQVKGLVNTNATACRAHGEDDSDTFYVKLTELLDSSGLTLIFNVRETLLDLYLFYLEVTRRGGFHQIVQEKKWGEVVSALKLEGNNVKLCAQVEKLYVHLLYQFEQLYFYRRPAKQATASSPKGSLKRKRSLTTSLSQIIDIEDGQMMTKMSKDCSYQKTGAGYVEQPVLLASPPNDKKIKKRRGAPSGQKNAYHIFLKQECARLKTCNEPSDGQRILRMAIDAWNKMSKIEKQPYVEESKKNKEKVKEAMICYNKQQNTQDTKGEKWPNLYGDYHVTSQPEADEPLVNKAAVGVSLKMNEKAPKDTLYLMDWDAYCSLDFPTKESK</sequence>
<name>A0AAN9LXJ7_CANGL</name>
<feature type="DNA-binding region" description="HMG box" evidence="1">
    <location>
        <begin position="201"/>
        <end position="269"/>
    </location>
</feature>
<dbReference type="SMART" id="SM00501">
    <property type="entry name" value="BRIGHT"/>
    <property type="match status" value="1"/>
</dbReference>
<feature type="domain" description="ARID" evidence="3">
    <location>
        <begin position="33"/>
        <end position="123"/>
    </location>
</feature>
<dbReference type="AlphaFoldDB" id="A0AAN9LXJ7"/>
<reference evidence="4 5" key="1">
    <citation type="submission" date="2024-01" db="EMBL/GenBank/DDBJ databases">
        <title>The genomes of 5 underutilized Papilionoideae crops provide insights into root nodulation and disease resistanc.</title>
        <authorList>
            <person name="Jiang F."/>
        </authorList>
    </citation>
    <scope>NUCLEOTIDE SEQUENCE [LARGE SCALE GENOMIC DNA]</scope>
    <source>
        <strain evidence="4">LVBAO_FW01</strain>
        <tissue evidence="4">Leaves</tissue>
    </source>
</reference>
<dbReference type="Gene3D" id="1.10.30.10">
    <property type="entry name" value="High mobility group box domain"/>
    <property type="match status" value="1"/>
</dbReference>
<dbReference type="Gene3D" id="1.10.150.60">
    <property type="entry name" value="ARID DNA-binding domain"/>
    <property type="match status" value="1"/>
</dbReference>
<keyword evidence="1" id="KW-0539">Nucleus</keyword>
<dbReference type="PANTHER" id="PTHR46691">
    <property type="entry name" value="HIGH MOBILITY GROUP B PROTEIN 9"/>
    <property type="match status" value="1"/>
</dbReference>
<keyword evidence="1" id="KW-0238">DNA-binding</keyword>
<dbReference type="InterPro" id="IPR036910">
    <property type="entry name" value="HMG_box_dom_sf"/>
</dbReference>
<dbReference type="SUPFAM" id="SSF46774">
    <property type="entry name" value="ARID-like"/>
    <property type="match status" value="1"/>
</dbReference>
<accession>A0AAN9LXJ7</accession>
<evidence type="ECO:0000313" key="5">
    <source>
        <dbReference type="Proteomes" id="UP001367508"/>
    </source>
</evidence>
<dbReference type="GO" id="GO:0003677">
    <property type="term" value="F:DNA binding"/>
    <property type="evidence" value="ECO:0007669"/>
    <property type="project" value="UniProtKB-UniRule"/>
</dbReference>
<dbReference type="CDD" id="cd00084">
    <property type="entry name" value="HMG-box_SF"/>
    <property type="match status" value="1"/>
</dbReference>